<dbReference type="SMART" id="SM00849">
    <property type="entry name" value="Lactamase_B"/>
    <property type="match status" value="1"/>
</dbReference>
<dbReference type="InterPro" id="IPR036866">
    <property type="entry name" value="RibonucZ/Hydroxyglut_hydro"/>
</dbReference>
<accession>A0ABS2DIL6</accession>
<comment type="caution">
    <text evidence="2">The sequence shown here is derived from an EMBL/GenBank/DDBJ whole genome shotgun (WGS) entry which is preliminary data.</text>
</comment>
<dbReference type="Gene3D" id="3.60.15.10">
    <property type="entry name" value="Ribonuclease Z/Hydroxyacylglutathione hydrolase-like"/>
    <property type="match status" value="1"/>
</dbReference>
<dbReference type="PANTHER" id="PTHR23131">
    <property type="entry name" value="ENDORIBONUCLEASE LACTB2"/>
    <property type="match status" value="1"/>
</dbReference>
<dbReference type="InterPro" id="IPR001279">
    <property type="entry name" value="Metallo-B-lactamas"/>
</dbReference>
<reference evidence="2 3" key="1">
    <citation type="submission" date="2021-02" db="EMBL/GenBank/DDBJ databases">
        <title>Bacillus sp. RD4P76, an endophyte from a halophyte.</title>
        <authorList>
            <person name="Sun J.-Q."/>
        </authorList>
    </citation>
    <scope>NUCLEOTIDE SEQUENCE [LARGE SCALE GENOMIC DNA]</scope>
    <source>
        <strain evidence="2 3">RD4P76</strain>
    </source>
</reference>
<dbReference type="Pfam" id="PF00753">
    <property type="entry name" value="Lactamase_B"/>
    <property type="match status" value="1"/>
</dbReference>
<proteinExistence type="predicted"/>
<gene>
    <name evidence="2" type="ORF">JR050_06865</name>
</gene>
<dbReference type="SUPFAM" id="SSF56281">
    <property type="entry name" value="Metallo-hydrolase/oxidoreductase"/>
    <property type="match status" value="1"/>
</dbReference>
<name>A0ABS2DIL6_9BACI</name>
<keyword evidence="3" id="KW-1185">Reference proteome</keyword>
<evidence type="ECO:0000313" key="2">
    <source>
        <dbReference type="EMBL" id="MBM6617396.1"/>
    </source>
</evidence>
<protein>
    <submittedName>
        <fullName evidence="2">MBL fold metallo-hydrolase</fullName>
    </submittedName>
</protein>
<sequence>MNRLTSYSNGIHCISLPTPFAVGDVNVHIVESEKLTLIDAGVKTEEAWQVFKNELQHIGYSYTDIEQVVITHHHPDHVGMLDFLSTDIPIFGHRFNRPWITNDEVFFKHHDQFYLDLFVNLGLDEALLEKAAHLKDPLAFNCHRELTHELQEGDKIPGLPGWEVLETPGHAQSHIALYHKENSLLLGGDLLIGHISSNPLFEPPMKGNERPKTLLQYNSSLRKISDLDLDVIYTGHGSIINHATELIKERLHKQEKRAELVLELLKKNGPQTCLQLCQSLFPQVYKREVALTLSETLGQLDYLEEDNYIQVDRTKVPWLFYSI</sequence>
<dbReference type="EMBL" id="JAFELM010000021">
    <property type="protein sequence ID" value="MBM6617396.1"/>
    <property type="molecule type" value="Genomic_DNA"/>
</dbReference>
<feature type="domain" description="Metallo-beta-lactamase" evidence="1">
    <location>
        <begin position="24"/>
        <end position="236"/>
    </location>
</feature>
<evidence type="ECO:0000313" key="3">
    <source>
        <dbReference type="Proteomes" id="UP001518925"/>
    </source>
</evidence>
<dbReference type="Proteomes" id="UP001518925">
    <property type="component" value="Unassembled WGS sequence"/>
</dbReference>
<dbReference type="RefSeq" id="WP_204202766.1">
    <property type="nucleotide sequence ID" value="NZ_JAFELM010000021.1"/>
</dbReference>
<organism evidence="2 3">
    <name type="scientific">Bacillus suaedaesalsae</name>
    <dbReference type="NCBI Taxonomy" id="2810349"/>
    <lineage>
        <taxon>Bacteria</taxon>
        <taxon>Bacillati</taxon>
        <taxon>Bacillota</taxon>
        <taxon>Bacilli</taxon>
        <taxon>Bacillales</taxon>
        <taxon>Bacillaceae</taxon>
        <taxon>Bacillus</taxon>
    </lineage>
</organism>
<dbReference type="InterPro" id="IPR050662">
    <property type="entry name" value="Sec-metab_biosynth-thioest"/>
</dbReference>
<dbReference type="PANTHER" id="PTHR23131:SF4">
    <property type="entry name" value="METALLO-BETA-LACTAMASE SUPERFAMILY POTEIN"/>
    <property type="match status" value="1"/>
</dbReference>
<evidence type="ECO:0000259" key="1">
    <source>
        <dbReference type="SMART" id="SM00849"/>
    </source>
</evidence>